<comment type="caution">
    <text evidence="6">The sequence shown here is derived from an EMBL/GenBank/DDBJ whole genome shotgun (WGS) entry which is preliminary data.</text>
</comment>
<dbReference type="InterPro" id="IPR004101">
    <property type="entry name" value="Mur_ligase_C"/>
</dbReference>
<dbReference type="Pfam" id="PF08245">
    <property type="entry name" value="Mur_ligase_M"/>
    <property type="match status" value="1"/>
</dbReference>
<name>A0A1F8GSW2_9BACT</name>
<evidence type="ECO:0000259" key="4">
    <source>
        <dbReference type="Pfam" id="PF02875"/>
    </source>
</evidence>
<dbReference type="GO" id="GO:0005524">
    <property type="term" value="F:ATP binding"/>
    <property type="evidence" value="ECO:0007669"/>
    <property type="project" value="UniProtKB-KW"/>
</dbReference>
<dbReference type="SUPFAM" id="SSF53244">
    <property type="entry name" value="MurD-like peptide ligases, peptide-binding domain"/>
    <property type="match status" value="1"/>
</dbReference>
<accession>A0A1F8GSW2</accession>
<dbReference type="Proteomes" id="UP000178444">
    <property type="component" value="Unassembled WGS sequence"/>
</dbReference>
<dbReference type="Gene3D" id="3.40.1190.10">
    <property type="entry name" value="Mur-like, catalytic domain"/>
    <property type="match status" value="1"/>
</dbReference>
<evidence type="ECO:0000313" key="7">
    <source>
        <dbReference type="Proteomes" id="UP000178444"/>
    </source>
</evidence>
<dbReference type="Pfam" id="PF02875">
    <property type="entry name" value="Mur_ligase_C"/>
    <property type="match status" value="1"/>
</dbReference>
<dbReference type="SUPFAM" id="SSF53623">
    <property type="entry name" value="MurD-like peptide ligases, catalytic domain"/>
    <property type="match status" value="1"/>
</dbReference>
<dbReference type="InterPro" id="IPR036615">
    <property type="entry name" value="Mur_ligase_C_dom_sf"/>
</dbReference>
<evidence type="ECO:0000313" key="6">
    <source>
        <dbReference type="EMBL" id="OGN27738.1"/>
    </source>
</evidence>
<reference evidence="6 7" key="1">
    <citation type="journal article" date="2016" name="Nat. Commun.">
        <title>Thousands of microbial genomes shed light on interconnected biogeochemical processes in an aquifer system.</title>
        <authorList>
            <person name="Anantharaman K."/>
            <person name="Brown C.T."/>
            <person name="Hug L.A."/>
            <person name="Sharon I."/>
            <person name="Castelle C.J."/>
            <person name="Probst A.J."/>
            <person name="Thomas B.C."/>
            <person name="Singh A."/>
            <person name="Wilkins M.J."/>
            <person name="Karaoz U."/>
            <person name="Brodie E.L."/>
            <person name="Williams K.H."/>
            <person name="Hubbard S.S."/>
            <person name="Banfield J.F."/>
        </authorList>
    </citation>
    <scope>NUCLEOTIDE SEQUENCE [LARGE SCALE GENOMIC DNA]</scope>
</reference>
<dbReference type="InterPro" id="IPR051046">
    <property type="entry name" value="MurCDEF_CellWall_CoF430Synth"/>
</dbReference>
<evidence type="ECO:0000259" key="5">
    <source>
        <dbReference type="Pfam" id="PF08245"/>
    </source>
</evidence>
<evidence type="ECO:0008006" key="8">
    <source>
        <dbReference type="Google" id="ProtNLM"/>
    </source>
</evidence>
<feature type="domain" description="Mur ligase C-terminal" evidence="4">
    <location>
        <begin position="273"/>
        <end position="398"/>
    </location>
</feature>
<dbReference type="InterPro" id="IPR036565">
    <property type="entry name" value="Mur-like_cat_sf"/>
</dbReference>
<feature type="domain" description="Mur ligase central" evidence="5">
    <location>
        <begin position="103"/>
        <end position="217"/>
    </location>
</feature>
<organism evidence="6 7">
    <name type="scientific">Candidatus Yanofskybacteria bacterium RIFCSPLOWO2_01_FULL_49_17</name>
    <dbReference type="NCBI Taxonomy" id="1802700"/>
    <lineage>
        <taxon>Bacteria</taxon>
        <taxon>Candidatus Yanofskyibacteriota</taxon>
    </lineage>
</organism>
<gene>
    <name evidence="6" type="ORF">A2941_02575</name>
</gene>
<dbReference type="PANTHER" id="PTHR43024:SF1">
    <property type="entry name" value="UDP-N-ACETYLMURAMOYL-TRIPEPTIDE--D-ALANYL-D-ALANINE LIGASE"/>
    <property type="match status" value="1"/>
</dbReference>
<evidence type="ECO:0000256" key="3">
    <source>
        <dbReference type="ARBA" id="ARBA00022840"/>
    </source>
</evidence>
<evidence type="ECO:0000256" key="1">
    <source>
        <dbReference type="ARBA" id="ARBA00022598"/>
    </source>
</evidence>
<dbReference type="AlphaFoldDB" id="A0A1F8GSW2"/>
<sequence>MQRLLKLKLRLLARMYLRRYKPAIVAVTGNTGKTSTKEAIGAVLGARWETRVPQGNLNNEFGVPLAILGGWDKEYYDRGSSLWFWAKVLFSSFFRFLFWMKYPEILVLEYGADHPGDIKKLVQAYPPHIGVVTTVGDIPVHIEYFKNADAMAKEKSELVQVLKPADFAVLNRDDERVFAMSETTKAKVLSYGFNERAKVRVSDFEYRVDSEGIPLGVTFKLHHEGSFIPVNINGSLGKSQAWAAAAGAAVGLATGLNLVQISQAMSGYQGPKGRLKIIKGLNDSTMIDDTYNASPASMSLALDVLKELPAIRKIAVLGDMLELGEHTISAHREMGEKVSGTADMLVCIGLRAKFIAESALETRLLSEEQVLSFDTSEEAAQKLPGLIRRHDLVLVKSSQGIRTEKIVKAIMADPSQASKLLVRQSKKWLSK</sequence>
<keyword evidence="2" id="KW-0547">Nucleotide-binding</keyword>
<dbReference type="EMBL" id="MGKO01000007">
    <property type="protein sequence ID" value="OGN27738.1"/>
    <property type="molecule type" value="Genomic_DNA"/>
</dbReference>
<dbReference type="PANTHER" id="PTHR43024">
    <property type="entry name" value="UDP-N-ACETYLMURAMOYL-TRIPEPTIDE--D-ALANYL-D-ALANINE LIGASE"/>
    <property type="match status" value="1"/>
</dbReference>
<dbReference type="Gene3D" id="3.90.190.20">
    <property type="entry name" value="Mur ligase, C-terminal domain"/>
    <property type="match status" value="1"/>
</dbReference>
<evidence type="ECO:0000256" key="2">
    <source>
        <dbReference type="ARBA" id="ARBA00022741"/>
    </source>
</evidence>
<keyword evidence="1" id="KW-0436">Ligase</keyword>
<proteinExistence type="predicted"/>
<dbReference type="InterPro" id="IPR013221">
    <property type="entry name" value="Mur_ligase_cen"/>
</dbReference>
<dbReference type="GO" id="GO:0016881">
    <property type="term" value="F:acid-amino acid ligase activity"/>
    <property type="evidence" value="ECO:0007669"/>
    <property type="project" value="InterPro"/>
</dbReference>
<protein>
    <recommendedName>
        <fullName evidence="8">UDP-N-acetylmuramoyl-tripeptide--D-alanyl-D-alanine ligase</fullName>
    </recommendedName>
</protein>
<keyword evidence="3" id="KW-0067">ATP-binding</keyword>